<dbReference type="STRING" id="346185.AAY42_12525"/>
<dbReference type="EMBL" id="LCTZ01000002">
    <property type="protein sequence ID" value="KQC30607.1"/>
    <property type="molecule type" value="Genomic_DNA"/>
</dbReference>
<evidence type="ECO:0000256" key="1">
    <source>
        <dbReference type="ARBA" id="ARBA00004141"/>
    </source>
</evidence>
<comment type="caution">
    <text evidence="7">The sequence shown here is derived from an EMBL/GenBank/DDBJ whole genome shotgun (WGS) entry which is preliminary data.</text>
</comment>
<protein>
    <recommendedName>
        <fullName evidence="6">O-antigen ligase-related domain-containing protein</fullName>
    </recommendedName>
</protein>
<keyword evidence="2 5" id="KW-0812">Transmembrane</keyword>
<dbReference type="RefSeq" id="WP_055395711.1">
    <property type="nucleotide sequence ID" value="NZ_LCTZ01000002.1"/>
</dbReference>
<dbReference type="PANTHER" id="PTHR37422">
    <property type="entry name" value="TEICHURONIC ACID BIOSYNTHESIS PROTEIN TUAE"/>
    <property type="match status" value="1"/>
</dbReference>
<feature type="transmembrane region" description="Helical" evidence="5">
    <location>
        <begin position="371"/>
        <end position="389"/>
    </location>
</feature>
<feature type="transmembrane region" description="Helical" evidence="5">
    <location>
        <begin position="337"/>
        <end position="359"/>
    </location>
</feature>
<evidence type="ECO:0000256" key="4">
    <source>
        <dbReference type="ARBA" id="ARBA00023136"/>
    </source>
</evidence>
<keyword evidence="8" id="KW-1185">Reference proteome</keyword>
<evidence type="ECO:0000256" key="3">
    <source>
        <dbReference type="ARBA" id="ARBA00022989"/>
    </source>
</evidence>
<dbReference type="Proteomes" id="UP000050827">
    <property type="component" value="Unassembled WGS sequence"/>
</dbReference>
<feature type="transmembrane region" description="Helical" evidence="5">
    <location>
        <begin position="56"/>
        <end position="76"/>
    </location>
</feature>
<dbReference type="InterPro" id="IPR051533">
    <property type="entry name" value="WaaL-like"/>
</dbReference>
<evidence type="ECO:0000259" key="6">
    <source>
        <dbReference type="Pfam" id="PF04932"/>
    </source>
</evidence>
<feature type="transmembrane region" description="Helical" evidence="5">
    <location>
        <begin position="16"/>
        <end position="44"/>
    </location>
</feature>
<accession>A0A0Q0XI01</accession>
<sequence>MMLISKTKLGISWENLIILFAITLPLGRGLFNSVFLLIIGYWLYKIFKGEINFRRKDLIFLIVVCSYYFYSIVSLIYTDNIEYGLDKIYSQSFLLFFPLFFLSFKEEIGNRTYLKTFQGFWFSLTAVSFLSIAKQLYGVLSGKYGLETLTENNLSTSIVDNYFLGFSLLISFCLITYTYIKLFKNHIRLFRPIALEIATVFILTITLILLNSRNLIFLTAACVCTLFFVQSVLRKTPFLFIKILFAMVAVIFLNYCANPYFGKKMKEVVNYNQENSKDKYWGGMRQSIWDCTVKVIKTDPIIGVGVGDQKDQLELCYKIYMHNRLFAMNNNFNTHNIFLQIFLGTGVLGVVLFLFSFVYMIRIAILSNNGYYIIFVGVFILAGLTESYFERNLTMAFFSFYNCLSFFQKAL</sequence>
<dbReference type="InterPro" id="IPR007016">
    <property type="entry name" value="O-antigen_ligase-rel_domated"/>
</dbReference>
<evidence type="ECO:0000313" key="8">
    <source>
        <dbReference type="Proteomes" id="UP000050827"/>
    </source>
</evidence>
<evidence type="ECO:0000256" key="2">
    <source>
        <dbReference type="ARBA" id="ARBA00022692"/>
    </source>
</evidence>
<dbReference type="PANTHER" id="PTHR37422:SF13">
    <property type="entry name" value="LIPOPOLYSACCHARIDE BIOSYNTHESIS PROTEIN PA4999-RELATED"/>
    <property type="match status" value="1"/>
</dbReference>
<keyword evidence="3 5" id="KW-1133">Transmembrane helix</keyword>
<keyword evidence="4 5" id="KW-0472">Membrane</keyword>
<feature type="transmembrane region" description="Helical" evidence="5">
    <location>
        <begin position="162"/>
        <end position="180"/>
    </location>
</feature>
<dbReference type="OrthoDB" id="1631746at2"/>
<organism evidence="7 8">
    <name type="scientific">Flagellimonas eckloniae</name>
    <dbReference type="NCBI Taxonomy" id="346185"/>
    <lineage>
        <taxon>Bacteria</taxon>
        <taxon>Pseudomonadati</taxon>
        <taxon>Bacteroidota</taxon>
        <taxon>Flavobacteriia</taxon>
        <taxon>Flavobacteriales</taxon>
        <taxon>Flavobacteriaceae</taxon>
        <taxon>Flagellimonas</taxon>
    </lineage>
</organism>
<evidence type="ECO:0000313" key="7">
    <source>
        <dbReference type="EMBL" id="KQC30607.1"/>
    </source>
</evidence>
<evidence type="ECO:0000256" key="5">
    <source>
        <dbReference type="SAM" id="Phobius"/>
    </source>
</evidence>
<feature type="transmembrane region" description="Helical" evidence="5">
    <location>
        <begin position="216"/>
        <end position="233"/>
    </location>
</feature>
<reference evidence="7 8" key="1">
    <citation type="submission" date="2015-04" db="EMBL/GenBank/DDBJ databases">
        <title>Complete genome of flavobacterium.</title>
        <authorList>
            <person name="Kwon Y.M."/>
            <person name="Kim S.-J."/>
        </authorList>
    </citation>
    <scope>NUCLEOTIDE SEQUENCE [LARGE SCALE GENOMIC DNA]</scope>
    <source>
        <strain evidence="7 8">DK169</strain>
    </source>
</reference>
<feature type="domain" description="O-antigen ligase-related" evidence="6">
    <location>
        <begin position="199"/>
        <end position="354"/>
    </location>
</feature>
<comment type="subcellular location">
    <subcellularLocation>
        <location evidence="1">Membrane</location>
        <topology evidence="1">Multi-pass membrane protein</topology>
    </subcellularLocation>
</comment>
<feature type="transmembrane region" description="Helical" evidence="5">
    <location>
        <begin position="192"/>
        <end position="210"/>
    </location>
</feature>
<feature type="transmembrane region" description="Helical" evidence="5">
    <location>
        <begin position="88"/>
        <end position="104"/>
    </location>
</feature>
<gene>
    <name evidence="7" type="ORF">AAY42_12525</name>
</gene>
<dbReference type="GO" id="GO:0016020">
    <property type="term" value="C:membrane"/>
    <property type="evidence" value="ECO:0007669"/>
    <property type="project" value="UniProtKB-SubCell"/>
</dbReference>
<feature type="transmembrane region" description="Helical" evidence="5">
    <location>
        <begin position="240"/>
        <end position="261"/>
    </location>
</feature>
<dbReference type="Pfam" id="PF04932">
    <property type="entry name" value="Wzy_C"/>
    <property type="match status" value="1"/>
</dbReference>
<proteinExistence type="predicted"/>
<name>A0A0Q0XI01_9FLAO</name>
<feature type="transmembrane region" description="Helical" evidence="5">
    <location>
        <begin position="116"/>
        <end position="137"/>
    </location>
</feature>
<dbReference type="AlphaFoldDB" id="A0A0Q0XI01"/>